<dbReference type="AlphaFoldDB" id="A0A1W2ER30"/>
<dbReference type="OrthoDB" id="4954742at2"/>
<dbReference type="Proteomes" id="UP000192418">
    <property type="component" value="Unassembled WGS sequence"/>
</dbReference>
<accession>A0A1W2ER30</accession>
<sequence length="235" mass="27319">MTVDVTRSRYAVYFAPDEKGRPGRFGRLWLGRTARKMEDGKPGADLTEAQYQKIINAPKHYGFHGTLKAPFELHSDYKFHDLDAALTEFSLRFPAFAIKSFELETIGDFIALVPGEEPKQLRQLHTRLTEEFNQLNAPLSDYDRERFLARGLSGREEEYLFRYSYPFVLDAFKFHLTLTGNLAEDEKNACFRLLGKMTASFRDEGLCVDRISLFQQQTRNDPFFMIKDYRLRGES</sequence>
<dbReference type="STRING" id="1121400.SAMN02746065_1404"/>
<dbReference type="InterPro" id="IPR009389">
    <property type="entry name" value="DUF1045"/>
</dbReference>
<evidence type="ECO:0008006" key="3">
    <source>
        <dbReference type="Google" id="ProtNLM"/>
    </source>
</evidence>
<gene>
    <name evidence="1" type="ORF">SAMN02746065_1404</name>
</gene>
<keyword evidence="2" id="KW-1185">Reference proteome</keyword>
<dbReference type="Pfam" id="PF06299">
    <property type="entry name" value="DUF1045"/>
    <property type="match status" value="1"/>
</dbReference>
<dbReference type="Gene3D" id="3.90.1140.10">
    <property type="entry name" value="Cyclic phosphodiesterase"/>
    <property type="match status" value="1"/>
</dbReference>
<protein>
    <recommendedName>
        <fullName evidence="3">Phosphonate metabolism protein</fullName>
    </recommendedName>
</protein>
<proteinExistence type="predicted"/>
<name>A0A1W2ER30_9BACT</name>
<organism evidence="1 2">
    <name type="scientific">Desulfocicer vacuolatum DSM 3385</name>
    <dbReference type="NCBI Taxonomy" id="1121400"/>
    <lineage>
        <taxon>Bacteria</taxon>
        <taxon>Pseudomonadati</taxon>
        <taxon>Thermodesulfobacteriota</taxon>
        <taxon>Desulfobacteria</taxon>
        <taxon>Desulfobacterales</taxon>
        <taxon>Desulfobacteraceae</taxon>
        <taxon>Desulfocicer</taxon>
    </lineage>
</organism>
<reference evidence="1 2" key="1">
    <citation type="submission" date="2017-04" db="EMBL/GenBank/DDBJ databases">
        <authorList>
            <person name="Afonso C.L."/>
            <person name="Miller P.J."/>
            <person name="Scott M.A."/>
            <person name="Spackman E."/>
            <person name="Goraichik I."/>
            <person name="Dimitrov K.M."/>
            <person name="Suarez D.L."/>
            <person name="Swayne D.E."/>
        </authorList>
    </citation>
    <scope>NUCLEOTIDE SEQUENCE [LARGE SCALE GENOMIC DNA]</scope>
    <source>
        <strain evidence="1 2">DSM 3385</strain>
    </source>
</reference>
<evidence type="ECO:0000313" key="2">
    <source>
        <dbReference type="Proteomes" id="UP000192418"/>
    </source>
</evidence>
<dbReference type="EMBL" id="FWXY01000040">
    <property type="protein sequence ID" value="SMD12163.1"/>
    <property type="molecule type" value="Genomic_DNA"/>
</dbReference>
<evidence type="ECO:0000313" key="1">
    <source>
        <dbReference type="EMBL" id="SMD12163.1"/>
    </source>
</evidence>